<keyword evidence="8" id="KW-0274">FAD</keyword>
<accession>A0A060YCM9</accession>
<keyword evidence="11 15" id="KW-0472">Membrane</keyword>
<evidence type="ECO:0000256" key="8">
    <source>
        <dbReference type="ARBA" id="ARBA00022827"/>
    </source>
</evidence>
<feature type="transmembrane region" description="Helical" evidence="15">
    <location>
        <begin position="6"/>
        <end position="27"/>
    </location>
</feature>
<evidence type="ECO:0000256" key="4">
    <source>
        <dbReference type="ARBA" id="ARBA00022448"/>
    </source>
</evidence>
<comment type="similarity">
    <text evidence="3">Belongs to the EROs family.</text>
</comment>
<keyword evidence="4" id="KW-0813">Transport</keyword>
<keyword evidence="13" id="KW-0325">Glycoprotein</keyword>
<organism evidence="16 17">
    <name type="scientific">Oncorhynchus mykiss</name>
    <name type="common">Rainbow trout</name>
    <name type="synonym">Salmo gairdneri</name>
    <dbReference type="NCBI Taxonomy" id="8022"/>
    <lineage>
        <taxon>Eukaryota</taxon>
        <taxon>Metazoa</taxon>
        <taxon>Chordata</taxon>
        <taxon>Craniata</taxon>
        <taxon>Vertebrata</taxon>
        <taxon>Euteleostomi</taxon>
        <taxon>Actinopterygii</taxon>
        <taxon>Neopterygii</taxon>
        <taxon>Teleostei</taxon>
        <taxon>Protacanthopterygii</taxon>
        <taxon>Salmoniformes</taxon>
        <taxon>Salmonidae</taxon>
        <taxon>Salmoninae</taxon>
        <taxon>Oncorhynchus</taxon>
    </lineage>
</organism>
<dbReference type="Proteomes" id="UP000193380">
    <property type="component" value="Unassembled WGS sequence"/>
</dbReference>
<name>A0A060YCM9_ONCMY</name>
<dbReference type="PANTHER" id="PTHR12613">
    <property type="entry name" value="ERO1-RELATED"/>
    <property type="match status" value="1"/>
</dbReference>
<evidence type="ECO:0000256" key="14">
    <source>
        <dbReference type="ARBA" id="ARBA00023284"/>
    </source>
</evidence>
<dbReference type="GO" id="GO:0034975">
    <property type="term" value="P:protein folding in endoplasmic reticulum"/>
    <property type="evidence" value="ECO:0007669"/>
    <property type="project" value="InterPro"/>
</dbReference>
<gene>
    <name evidence="16" type="ORF">GSONMT00021961001</name>
</gene>
<evidence type="ECO:0000256" key="13">
    <source>
        <dbReference type="ARBA" id="ARBA00023180"/>
    </source>
</evidence>
<proteinExistence type="inferred from homology"/>
<keyword evidence="6" id="KW-0732">Signal</keyword>
<dbReference type="EMBL" id="FR909749">
    <property type="protein sequence ID" value="CDQ89698.1"/>
    <property type="molecule type" value="Genomic_DNA"/>
</dbReference>
<keyword evidence="15" id="KW-1133">Transmembrane helix</keyword>
<evidence type="ECO:0000256" key="6">
    <source>
        <dbReference type="ARBA" id="ARBA00022729"/>
    </source>
</evidence>
<evidence type="ECO:0000256" key="3">
    <source>
        <dbReference type="ARBA" id="ARBA00008277"/>
    </source>
</evidence>
<keyword evidence="5" id="KW-0285">Flavoprotein</keyword>
<keyword evidence="10" id="KW-0560">Oxidoreductase</keyword>
<evidence type="ECO:0000313" key="17">
    <source>
        <dbReference type="Proteomes" id="UP000193380"/>
    </source>
</evidence>
<evidence type="ECO:0000256" key="15">
    <source>
        <dbReference type="SAM" id="Phobius"/>
    </source>
</evidence>
<evidence type="ECO:0000256" key="1">
    <source>
        <dbReference type="ARBA" id="ARBA00001974"/>
    </source>
</evidence>
<reference evidence="16" key="1">
    <citation type="journal article" date="2014" name="Nat. Commun.">
        <title>The rainbow trout genome provides novel insights into evolution after whole-genome duplication in vertebrates.</title>
        <authorList>
            <person name="Berthelot C."/>
            <person name="Brunet F."/>
            <person name="Chalopin D."/>
            <person name="Juanchich A."/>
            <person name="Bernard M."/>
            <person name="Noel B."/>
            <person name="Bento P."/>
            <person name="Da Silva C."/>
            <person name="Labadie K."/>
            <person name="Alberti A."/>
            <person name="Aury J.M."/>
            <person name="Louis A."/>
            <person name="Dehais P."/>
            <person name="Bardou P."/>
            <person name="Montfort J."/>
            <person name="Klopp C."/>
            <person name="Cabau C."/>
            <person name="Gaspin C."/>
            <person name="Thorgaard G.H."/>
            <person name="Boussaha M."/>
            <person name="Quillet E."/>
            <person name="Guyomard R."/>
            <person name="Galiana D."/>
            <person name="Bobe J."/>
            <person name="Volff J.N."/>
            <person name="Genet C."/>
            <person name="Wincker P."/>
            <person name="Jaillon O."/>
            <person name="Roest Crollius H."/>
            <person name="Guiguen Y."/>
        </authorList>
    </citation>
    <scope>NUCLEOTIDE SEQUENCE [LARGE SCALE GENOMIC DNA]</scope>
</reference>
<keyword evidence="15" id="KW-0812">Transmembrane</keyword>
<dbReference type="GO" id="GO:0005789">
    <property type="term" value="C:endoplasmic reticulum membrane"/>
    <property type="evidence" value="ECO:0007669"/>
    <property type="project" value="UniProtKB-SubCell"/>
</dbReference>
<dbReference type="Pfam" id="PF04137">
    <property type="entry name" value="ERO1"/>
    <property type="match status" value="1"/>
</dbReference>
<evidence type="ECO:0000256" key="12">
    <source>
        <dbReference type="ARBA" id="ARBA00023157"/>
    </source>
</evidence>
<evidence type="ECO:0000256" key="5">
    <source>
        <dbReference type="ARBA" id="ARBA00022630"/>
    </source>
</evidence>
<dbReference type="PANTHER" id="PTHR12613:SF2">
    <property type="entry name" value="ERO1-LIKE PROTEIN BETA"/>
    <property type="match status" value="1"/>
</dbReference>
<reference evidence="16" key="2">
    <citation type="submission" date="2014-03" db="EMBL/GenBank/DDBJ databases">
        <authorList>
            <person name="Genoscope - CEA"/>
        </authorList>
    </citation>
    <scope>NUCLEOTIDE SEQUENCE</scope>
</reference>
<keyword evidence="9" id="KW-0249">Electron transport</keyword>
<keyword evidence="7" id="KW-0256">Endoplasmic reticulum</keyword>
<dbReference type="GO" id="GO:0071949">
    <property type="term" value="F:FAD binding"/>
    <property type="evidence" value="ECO:0007669"/>
    <property type="project" value="InterPro"/>
</dbReference>
<dbReference type="PaxDb" id="8022-A0A060YCM9"/>
<sequence length="151" mass="17594">MIKNTIQSAGLLVLLWLLFGDFVLVWFHNRVKTETYNNQYSSKEDASDSQDQSCFCHLTGVLDDCFCDIESIDVFNNFKIYPRIQKLTERDYFRYYRVNLNRPCPFWADDSHCSIKDCQVEPCPEVSSTDPQLSTLVSISTLVLITHRHLL</sequence>
<dbReference type="InterPro" id="IPR037192">
    <property type="entry name" value="ERO1-like_sf"/>
</dbReference>
<dbReference type="GO" id="GO:0015035">
    <property type="term" value="F:protein-disulfide reductase activity"/>
    <property type="evidence" value="ECO:0007669"/>
    <property type="project" value="InterPro"/>
</dbReference>
<keyword evidence="14" id="KW-0676">Redox-active center</keyword>
<evidence type="ECO:0000256" key="2">
    <source>
        <dbReference type="ARBA" id="ARBA00004367"/>
    </source>
</evidence>
<keyword evidence="12" id="KW-1015">Disulfide bond</keyword>
<evidence type="ECO:0000256" key="10">
    <source>
        <dbReference type="ARBA" id="ARBA00023002"/>
    </source>
</evidence>
<dbReference type="GO" id="GO:0016972">
    <property type="term" value="F:thiol oxidase activity"/>
    <property type="evidence" value="ECO:0007669"/>
    <property type="project" value="InterPro"/>
</dbReference>
<dbReference type="InterPro" id="IPR007266">
    <property type="entry name" value="Ero1"/>
</dbReference>
<dbReference type="SUPFAM" id="SSF110019">
    <property type="entry name" value="ERO1-like"/>
    <property type="match status" value="1"/>
</dbReference>
<comment type="cofactor">
    <cofactor evidence="1">
        <name>FAD</name>
        <dbReference type="ChEBI" id="CHEBI:57692"/>
    </cofactor>
</comment>
<evidence type="ECO:0000256" key="7">
    <source>
        <dbReference type="ARBA" id="ARBA00022824"/>
    </source>
</evidence>
<dbReference type="AlphaFoldDB" id="A0A060YCM9"/>
<evidence type="ECO:0000256" key="11">
    <source>
        <dbReference type="ARBA" id="ARBA00023136"/>
    </source>
</evidence>
<protein>
    <submittedName>
        <fullName evidence="16">Uncharacterized protein</fullName>
    </submittedName>
</protein>
<evidence type="ECO:0000256" key="9">
    <source>
        <dbReference type="ARBA" id="ARBA00022982"/>
    </source>
</evidence>
<evidence type="ECO:0000313" key="16">
    <source>
        <dbReference type="EMBL" id="CDQ89698.1"/>
    </source>
</evidence>
<dbReference type="STRING" id="8022.A0A060YCM9"/>
<comment type="subcellular location">
    <subcellularLocation>
        <location evidence="2">Endoplasmic reticulum membrane</location>
        <topology evidence="2">Peripheral membrane protein</topology>
        <orientation evidence="2">Lumenal side</orientation>
    </subcellularLocation>
</comment>